<reference evidence="2" key="2">
    <citation type="journal article" date="2015" name="Data Brief">
        <title>Shoot transcriptome of the giant reed, Arundo donax.</title>
        <authorList>
            <person name="Barrero R.A."/>
            <person name="Guerrero F.D."/>
            <person name="Moolhuijzen P."/>
            <person name="Goolsby J.A."/>
            <person name="Tidwell J."/>
            <person name="Bellgard S.E."/>
            <person name="Bellgard M.I."/>
        </authorList>
    </citation>
    <scope>NUCLEOTIDE SEQUENCE</scope>
    <source>
        <tissue evidence="2">Shoot tissue taken approximately 20 cm above the soil surface</tissue>
    </source>
</reference>
<dbReference type="AlphaFoldDB" id="A0A0A9C123"/>
<protein>
    <submittedName>
        <fullName evidence="2">Uncharacterized protein</fullName>
    </submittedName>
</protein>
<keyword evidence="1" id="KW-0812">Transmembrane</keyword>
<reference evidence="2" key="1">
    <citation type="submission" date="2014-09" db="EMBL/GenBank/DDBJ databases">
        <authorList>
            <person name="Magalhaes I.L.F."/>
            <person name="Oliveira U."/>
            <person name="Santos F.R."/>
            <person name="Vidigal T.H.D.A."/>
            <person name="Brescovit A.D."/>
            <person name="Santos A.J."/>
        </authorList>
    </citation>
    <scope>NUCLEOTIDE SEQUENCE</scope>
    <source>
        <tissue evidence="2">Shoot tissue taken approximately 20 cm above the soil surface</tissue>
    </source>
</reference>
<feature type="transmembrane region" description="Helical" evidence="1">
    <location>
        <begin position="6"/>
        <end position="23"/>
    </location>
</feature>
<evidence type="ECO:0000313" key="2">
    <source>
        <dbReference type="EMBL" id="JAD70004.1"/>
    </source>
</evidence>
<feature type="transmembrane region" description="Helical" evidence="1">
    <location>
        <begin position="30"/>
        <end position="48"/>
    </location>
</feature>
<name>A0A0A9C123_ARUDO</name>
<organism evidence="2">
    <name type="scientific">Arundo donax</name>
    <name type="common">Giant reed</name>
    <name type="synonym">Donax arundinaceus</name>
    <dbReference type="NCBI Taxonomy" id="35708"/>
    <lineage>
        <taxon>Eukaryota</taxon>
        <taxon>Viridiplantae</taxon>
        <taxon>Streptophyta</taxon>
        <taxon>Embryophyta</taxon>
        <taxon>Tracheophyta</taxon>
        <taxon>Spermatophyta</taxon>
        <taxon>Magnoliopsida</taxon>
        <taxon>Liliopsida</taxon>
        <taxon>Poales</taxon>
        <taxon>Poaceae</taxon>
        <taxon>PACMAD clade</taxon>
        <taxon>Arundinoideae</taxon>
        <taxon>Arundineae</taxon>
        <taxon>Arundo</taxon>
    </lineage>
</organism>
<evidence type="ECO:0000256" key="1">
    <source>
        <dbReference type="SAM" id="Phobius"/>
    </source>
</evidence>
<sequence length="62" mass="7148">MAAPCFINWEVIILKFVIFLLSYELCVKLVVLYSVVSFTLSPLFLNMFQSLMMQHVNKGFGI</sequence>
<keyword evidence="1" id="KW-1133">Transmembrane helix</keyword>
<proteinExistence type="predicted"/>
<accession>A0A0A9C123</accession>
<keyword evidence="1" id="KW-0472">Membrane</keyword>
<dbReference type="EMBL" id="GBRH01227891">
    <property type="protein sequence ID" value="JAD70004.1"/>
    <property type="molecule type" value="Transcribed_RNA"/>
</dbReference>